<dbReference type="SFLD" id="SFLDG01065">
    <property type="entry name" value="anaerobic_coproporphyrinogen-I"/>
    <property type="match status" value="1"/>
</dbReference>
<dbReference type="Pfam" id="PF04055">
    <property type="entry name" value="Radical_SAM"/>
    <property type="match status" value="1"/>
</dbReference>
<dbReference type="SFLD" id="SFLDF00288">
    <property type="entry name" value="HemN-like__clustered_with_nucl"/>
    <property type="match status" value="1"/>
</dbReference>
<dbReference type="InterPro" id="IPR010723">
    <property type="entry name" value="HemN_C"/>
</dbReference>
<evidence type="ECO:0000259" key="10">
    <source>
        <dbReference type="PROSITE" id="PS51918"/>
    </source>
</evidence>
<dbReference type="EMBL" id="JAPQER010000002">
    <property type="protein sequence ID" value="MCY6484261.1"/>
    <property type="molecule type" value="Genomic_DNA"/>
</dbReference>
<dbReference type="InterPro" id="IPR006638">
    <property type="entry name" value="Elp3/MiaA/NifB-like_rSAM"/>
</dbReference>
<evidence type="ECO:0000313" key="11">
    <source>
        <dbReference type="EMBL" id="MCY6484261.1"/>
    </source>
</evidence>
<keyword evidence="9" id="KW-0004">4Fe-4S</keyword>
<evidence type="ECO:0000256" key="7">
    <source>
        <dbReference type="ARBA" id="ARBA00023014"/>
    </source>
</evidence>
<comment type="subcellular location">
    <subcellularLocation>
        <location evidence="9">Cytoplasm</location>
    </subcellularLocation>
</comment>
<dbReference type="SUPFAM" id="SSF102114">
    <property type="entry name" value="Radical SAM enzymes"/>
    <property type="match status" value="1"/>
</dbReference>
<dbReference type="Proteomes" id="UP001078443">
    <property type="component" value="Unassembled WGS sequence"/>
</dbReference>
<dbReference type="Pfam" id="PF06969">
    <property type="entry name" value="HemN_C"/>
    <property type="match status" value="1"/>
</dbReference>
<evidence type="ECO:0000256" key="8">
    <source>
        <dbReference type="ARBA" id="ARBA00023186"/>
    </source>
</evidence>
<dbReference type="InterPro" id="IPR013785">
    <property type="entry name" value="Aldolase_TIM"/>
</dbReference>
<evidence type="ECO:0000256" key="5">
    <source>
        <dbReference type="ARBA" id="ARBA00022723"/>
    </source>
</evidence>
<dbReference type="SFLD" id="SFLDF00562">
    <property type="entry name" value="HemN-like__clustered_with_heat"/>
    <property type="match status" value="1"/>
</dbReference>
<evidence type="ECO:0000256" key="4">
    <source>
        <dbReference type="ARBA" id="ARBA00022691"/>
    </source>
</evidence>
<dbReference type="PANTHER" id="PTHR13932">
    <property type="entry name" value="COPROPORPHYRINIGEN III OXIDASE"/>
    <property type="match status" value="1"/>
</dbReference>
<dbReference type="SFLD" id="SFLDG01082">
    <property type="entry name" value="B12-binding_domain_containing"/>
    <property type="match status" value="1"/>
</dbReference>
<evidence type="ECO:0000256" key="2">
    <source>
        <dbReference type="ARBA" id="ARBA00017228"/>
    </source>
</evidence>
<keyword evidence="6 9" id="KW-0408">Iron</keyword>
<dbReference type="PROSITE" id="PS51918">
    <property type="entry name" value="RADICAL_SAM"/>
    <property type="match status" value="1"/>
</dbReference>
<dbReference type="SFLD" id="SFLDS00029">
    <property type="entry name" value="Radical_SAM"/>
    <property type="match status" value="1"/>
</dbReference>
<sequence>MNNIIALYIHIPFCKQKCFYCDFPSYCGKEDKMLSYAEALSKEIDNMKNKKFGTIFVGGGTPTYLSLEGWNILKKSIDKLEKNKDLEFTIEGNPGTFSKEKLKLFRSMGVNRLSIGLQAWQNTHLEKLGRIHTVEEFKTSFKMAREMGFENINIDLMFGVPNQNLQEWKETLENVIDLNPEHISCYSLIIEEGTPFYDLYEKNKLNLPDEDIERQMYRYTLEYLKDNGYYQYEISNFAKPSKECKHNLIYWNLEDYIGCGSSSHSYLYGDRWMNESNIDNYIEKIINKNSAIVHKKKNSKEEEMEEFMFMGLRKIEGISIEKFNKKFKISIYDVYGEIINKHKKKDLLREENGRVFLSHKGIEVSNFVMSDFLLSC</sequence>
<gene>
    <name evidence="11" type="primary">hemW</name>
    <name evidence="11" type="ORF">OW763_07820</name>
</gene>
<evidence type="ECO:0000256" key="3">
    <source>
        <dbReference type="ARBA" id="ARBA00022617"/>
    </source>
</evidence>
<dbReference type="CDD" id="cd01335">
    <property type="entry name" value="Radical_SAM"/>
    <property type="match status" value="1"/>
</dbReference>
<keyword evidence="9" id="KW-0963">Cytoplasm</keyword>
<dbReference type="InterPro" id="IPR004559">
    <property type="entry name" value="HemW-like"/>
</dbReference>
<dbReference type="SMART" id="SM00729">
    <property type="entry name" value="Elp3"/>
    <property type="match status" value="1"/>
</dbReference>
<proteinExistence type="inferred from homology"/>
<dbReference type="NCBIfam" id="TIGR00539">
    <property type="entry name" value="hemN_rel"/>
    <property type="match status" value="1"/>
</dbReference>
<comment type="similarity">
    <text evidence="1">Belongs to the anaerobic coproporphyrinogen-III oxidase family. HemW subfamily.</text>
</comment>
<comment type="caution">
    <text evidence="11">The sequence shown here is derived from an EMBL/GenBank/DDBJ whole genome shotgun (WGS) entry which is preliminary data.</text>
</comment>
<keyword evidence="4 9" id="KW-0949">S-adenosyl-L-methionine</keyword>
<dbReference type="PANTHER" id="PTHR13932:SF5">
    <property type="entry name" value="RADICAL S-ADENOSYL METHIONINE DOMAIN-CONTAINING PROTEIN 1, MITOCHONDRIAL"/>
    <property type="match status" value="1"/>
</dbReference>
<evidence type="ECO:0000256" key="9">
    <source>
        <dbReference type="RuleBase" id="RU364116"/>
    </source>
</evidence>
<dbReference type="InterPro" id="IPR007197">
    <property type="entry name" value="rSAM"/>
</dbReference>
<dbReference type="InterPro" id="IPR034505">
    <property type="entry name" value="Coproporphyrinogen-III_oxidase"/>
</dbReference>
<accession>A0ABT4CZ46</accession>
<keyword evidence="3 9" id="KW-0349">Heme</keyword>
<dbReference type="Gene3D" id="3.20.20.70">
    <property type="entry name" value="Aldolase class I"/>
    <property type="match status" value="1"/>
</dbReference>
<evidence type="ECO:0000313" key="12">
    <source>
        <dbReference type="Proteomes" id="UP001078443"/>
    </source>
</evidence>
<keyword evidence="5 9" id="KW-0479">Metal-binding</keyword>
<feature type="domain" description="Radical SAM core" evidence="10">
    <location>
        <begin position="1"/>
        <end position="230"/>
    </location>
</feature>
<evidence type="ECO:0000256" key="6">
    <source>
        <dbReference type="ARBA" id="ARBA00023004"/>
    </source>
</evidence>
<reference evidence="11" key="1">
    <citation type="submission" date="2022-12" db="EMBL/GenBank/DDBJ databases">
        <authorList>
            <person name="Wang J."/>
        </authorList>
    </citation>
    <scope>NUCLEOTIDE SEQUENCE</scope>
    <source>
        <strain evidence="11">HY-45-18</strain>
    </source>
</reference>
<keyword evidence="8 9" id="KW-0143">Chaperone</keyword>
<dbReference type="RefSeq" id="WP_268040532.1">
    <property type="nucleotide sequence ID" value="NZ_JAPQER010000002.1"/>
</dbReference>
<name>A0ABT4CZ46_9CLOT</name>
<protein>
    <recommendedName>
        <fullName evidence="2 9">Heme chaperone HemW</fullName>
    </recommendedName>
</protein>
<evidence type="ECO:0000256" key="1">
    <source>
        <dbReference type="ARBA" id="ARBA00006100"/>
    </source>
</evidence>
<keyword evidence="12" id="KW-1185">Reference proteome</keyword>
<comment type="function">
    <text evidence="9">Probably acts as a heme chaperone, transferring heme to an unknown acceptor. Binds one molecule of heme per monomer, possibly covalently. Binds 1 [4Fe-4S] cluster. The cluster is coordinated with 3 cysteines and an exchangeable S-adenosyl-L-methionine.</text>
</comment>
<organism evidence="11 12">
    <name type="scientific">Clostridium aestuarii</name>
    <dbReference type="NCBI Taxonomy" id="338193"/>
    <lineage>
        <taxon>Bacteria</taxon>
        <taxon>Bacillati</taxon>
        <taxon>Bacillota</taxon>
        <taxon>Clostridia</taxon>
        <taxon>Eubacteriales</taxon>
        <taxon>Clostridiaceae</taxon>
        <taxon>Clostridium</taxon>
    </lineage>
</organism>
<keyword evidence="7 9" id="KW-0411">Iron-sulfur</keyword>
<dbReference type="InterPro" id="IPR058240">
    <property type="entry name" value="rSAM_sf"/>
</dbReference>